<feature type="compositionally biased region" description="Polar residues" evidence="2">
    <location>
        <begin position="182"/>
        <end position="211"/>
    </location>
</feature>
<protein>
    <submittedName>
        <fullName evidence="4">Protein BLISTER</fullName>
    </submittedName>
</protein>
<evidence type="ECO:0000256" key="2">
    <source>
        <dbReference type="SAM" id="MobiDB-lite"/>
    </source>
</evidence>
<dbReference type="KEGG" id="egu:105046809"/>
<reference evidence="4" key="1">
    <citation type="submission" date="2025-08" db="UniProtKB">
        <authorList>
            <consortium name="RefSeq"/>
        </authorList>
    </citation>
    <scope>IDENTIFICATION</scope>
</reference>
<proteinExistence type="predicted"/>
<feature type="compositionally biased region" description="Polar residues" evidence="2">
    <location>
        <begin position="76"/>
        <end position="95"/>
    </location>
</feature>
<dbReference type="FunCoup" id="A0A6I9RC25">
    <property type="interactions" value="3089"/>
</dbReference>
<accession>A0A6I9RC25</accession>
<dbReference type="InterPro" id="IPR044194">
    <property type="entry name" value="BLISTER"/>
</dbReference>
<evidence type="ECO:0000313" key="4">
    <source>
        <dbReference type="RefSeq" id="XP_010923833.1"/>
    </source>
</evidence>
<gene>
    <name evidence="4" type="primary">LOC105046809</name>
</gene>
<evidence type="ECO:0000256" key="1">
    <source>
        <dbReference type="SAM" id="Coils"/>
    </source>
</evidence>
<organism evidence="3 4">
    <name type="scientific">Elaeis guineensis var. tenera</name>
    <name type="common">Oil palm</name>
    <dbReference type="NCBI Taxonomy" id="51953"/>
    <lineage>
        <taxon>Eukaryota</taxon>
        <taxon>Viridiplantae</taxon>
        <taxon>Streptophyta</taxon>
        <taxon>Embryophyta</taxon>
        <taxon>Tracheophyta</taxon>
        <taxon>Spermatophyta</taxon>
        <taxon>Magnoliopsida</taxon>
        <taxon>Liliopsida</taxon>
        <taxon>Arecaceae</taxon>
        <taxon>Arecoideae</taxon>
        <taxon>Cocoseae</taxon>
        <taxon>Elaeidinae</taxon>
        <taxon>Elaeis</taxon>
    </lineage>
</organism>
<feature type="compositionally biased region" description="Low complexity" evidence="2">
    <location>
        <begin position="377"/>
        <end position="390"/>
    </location>
</feature>
<feature type="compositionally biased region" description="Polar residues" evidence="2">
    <location>
        <begin position="303"/>
        <end position="323"/>
    </location>
</feature>
<dbReference type="Gene3D" id="1.10.287.1490">
    <property type="match status" value="1"/>
</dbReference>
<feature type="compositionally biased region" description="Basic and acidic residues" evidence="2">
    <location>
        <begin position="17"/>
        <end position="31"/>
    </location>
</feature>
<dbReference type="Proteomes" id="UP000504607">
    <property type="component" value="Chromosome 6"/>
</dbReference>
<feature type="coiled-coil region" evidence="1">
    <location>
        <begin position="723"/>
        <end position="750"/>
    </location>
</feature>
<sequence>MASAQVLSNSAASSRKGHLEAGKKRLDEFRRQKAAKKAASTGQLQSADVDQYGKHPPNSEHVRDGATSGRDDIVVTNPSGSATAHESKTVNSSQITGVGSSYGTLAASSTWLSGDHTSHSGSEQEPVSDEASKLYGSLGFSQLANGYYDHFRDNNELTHTKSEPTDIITADQLINSDSVYTKPNIDGNMNHSNFHYSDKAQSGGNRNSSGTYMHDPDASDAYHTSTHPDTSESISALNRLGFPSTSADTSGIHKDSTLGVEQPFHGGSMHRDSVLGINRGEKISDAISRHLSVVGSAPWHASEPSSGDSTSAFRSSSNQNPFPSSGYGPIVGRSRPSFLDSLGVPRVSSLSHMPYGCPEEANRPASFNSSKFDSEETLLSSPQQLLSSEHSTVEKSYNPGTSGVNIEKKLSLTSVSISDMQLLNQGAEDYDMQRDHNIPTVKKDEDFAALEQHIEDLTQEKFSLQRALDTSRALAESLAAENSSLTESYNQQGKVISQLKSEMGKLQEEIKAQLLALESVKMEYGNAQLECNAADERAKILASEVISLEEKALRLRSNELKLEKQSENLNSEITSYKRKVSILEKERQDFQSTIDALQEEKKLLQSKLWKASSHGKVKDTRKTSPIGRDASTSTEDLGVEHVNLVERETSVSETMLSSSLNALQGIRPFMSVPEDGGLNLLDGSGDIPVDQLRMVDNINSLISELALEKEELVRALKIESSNCSKLKDTNKDLSQKLEAQTQRLELMTAQRMANENVLTRPADSQVMHATEYADEGDEVVERVLGWIMKLFPGGPAKRRTSKLL</sequence>
<feature type="compositionally biased region" description="Polar residues" evidence="2">
    <location>
        <begin position="222"/>
        <end position="236"/>
    </location>
</feature>
<feature type="coiled-coil region" evidence="1">
    <location>
        <begin position="447"/>
        <end position="607"/>
    </location>
</feature>
<feature type="region of interest" description="Disordered" evidence="2">
    <location>
        <begin position="355"/>
        <end position="400"/>
    </location>
</feature>
<feature type="compositionally biased region" description="Polar residues" evidence="2">
    <location>
        <begin position="1"/>
        <end position="13"/>
    </location>
</feature>
<dbReference type="GeneID" id="105046809"/>
<feature type="region of interest" description="Disordered" evidence="2">
    <location>
        <begin position="297"/>
        <end position="329"/>
    </location>
</feature>
<feature type="region of interest" description="Disordered" evidence="2">
    <location>
        <begin position="182"/>
        <end position="272"/>
    </location>
</feature>
<dbReference type="RefSeq" id="XP_010923833.1">
    <property type="nucleotide sequence ID" value="XM_010925531.3"/>
</dbReference>
<dbReference type="PANTHER" id="PTHR47490:SF2">
    <property type="entry name" value="PROTEIN BLISTER"/>
    <property type="match status" value="1"/>
</dbReference>
<dbReference type="OrthoDB" id="2019993at2759"/>
<dbReference type="InParanoid" id="A0A6I9RC25"/>
<dbReference type="PANTHER" id="PTHR47490">
    <property type="entry name" value="PROTEIN BLISTER"/>
    <property type="match status" value="1"/>
</dbReference>
<feature type="region of interest" description="Disordered" evidence="2">
    <location>
        <begin position="1"/>
        <end position="95"/>
    </location>
</feature>
<keyword evidence="3" id="KW-1185">Reference proteome</keyword>
<keyword evidence="1" id="KW-0175">Coiled coil</keyword>
<evidence type="ECO:0000313" key="3">
    <source>
        <dbReference type="Proteomes" id="UP000504607"/>
    </source>
</evidence>
<feature type="compositionally biased region" description="Basic and acidic residues" evidence="2">
    <location>
        <begin position="51"/>
        <end position="73"/>
    </location>
</feature>
<dbReference type="GO" id="GO:0040008">
    <property type="term" value="P:regulation of growth"/>
    <property type="evidence" value="ECO:0007669"/>
    <property type="project" value="InterPro"/>
</dbReference>
<dbReference type="AlphaFoldDB" id="A0A6I9RC25"/>
<name>A0A6I9RC25_ELAGV</name>